<dbReference type="eggNOG" id="ENOG50341CZ">
    <property type="taxonomic scope" value="Bacteria"/>
</dbReference>
<proteinExistence type="predicted"/>
<dbReference type="AlphaFoldDB" id="A0A1G7FHS7"/>
<dbReference type="Proteomes" id="UP000182114">
    <property type="component" value="Unassembled WGS sequence"/>
</dbReference>
<name>A0A1G7FHS7_9FLAO</name>
<organism evidence="1 2">
    <name type="scientific">Cellulophaga baltica</name>
    <dbReference type="NCBI Taxonomy" id="76594"/>
    <lineage>
        <taxon>Bacteria</taxon>
        <taxon>Pseudomonadati</taxon>
        <taxon>Bacteroidota</taxon>
        <taxon>Flavobacteriia</taxon>
        <taxon>Flavobacteriales</taxon>
        <taxon>Flavobacteriaceae</taxon>
        <taxon>Cellulophaga</taxon>
    </lineage>
</organism>
<accession>A0A1G7FHS7</accession>
<keyword evidence="2" id="KW-1185">Reference proteome</keyword>
<protein>
    <submittedName>
        <fullName evidence="1">Uncharacterized protein</fullName>
    </submittedName>
</protein>
<evidence type="ECO:0000313" key="1">
    <source>
        <dbReference type="EMBL" id="SDE75460.1"/>
    </source>
</evidence>
<gene>
    <name evidence="1" type="ORF">SAMN04487992_103274</name>
</gene>
<reference evidence="2" key="1">
    <citation type="submission" date="2016-10" db="EMBL/GenBank/DDBJ databases">
        <authorList>
            <person name="Varghese N."/>
            <person name="Submissions S."/>
        </authorList>
    </citation>
    <scope>NUCLEOTIDE SEQUENCE [LARGE SCALE GENOMIC DNA]</scope>
    <source>
        <strain evidence="2">DSM 24729</strain>
    </source>
</reference>
<dbReference type="EMBL" id="FNBD01000003">
    <property type="protein sequence ID" value="SDE75460.1"/>
    <property type="molecule type" value="Genomic_DNA"/>
</dbReference>
<sequence>MKFAFFLCSVIFMSCSTKIKNIENSVPITPASDSIITSKLSFEETQNALRNQLLKSKPNELLKSSILQELYLRGLVEQVEDRIVFELPFNLHGFDCGAPDCYVTDIRFEIAAKEPIEFPETIPFKIVEHGCGIEKEIAEEGVFERIEQSSTAVHYYAKKQRGSLVLISDPNKLYYFPDMELHTIKVNAIDELFATYDEEDEQAIEPYQSFLMTTNEYEFFIKN</sequence>
<dbReference type="PROSITE" id="PS51257">
    <property type="entry name" value="PROKAR_LIPOPROTEIN"/>
    <property type="match status" value="1"/>
</dbReference>
<evidence type="ECO:0000313" key="2">
    <source>
        <dbReference type="Proteomes" id="UP000182114"/>
    </source>
</evidence>